<keyword evidence="3" id="KW-0808">Transferase</keyword>
<dbReference type="InterPro" id="IPR050879">
    <property type="entry name" value="Acyltransferase_3"/>
</dbReference>
<organism evidence="3 4">
    <name type="scientific">Sphingomonas taxi</name>
    <dbReference type="NCBI Taxonomy" id="1549858"/>
    <lineage>
        <taxon>Bacteria</taxon>
        <taxon>Pseudomonadati</taxon>
        <taxon>Pseudomonadota</taxon>
        <taxon>Alphaproteobacteria</taxon>
        <taxon>Sphingomonadales</taxon>
        <taxon>Sphingomonadaceae</taxon>
        <taxon>Sphingomonas</taxon>
    </lineage>
</organism>
<feature type="transmembrane region" description="Helical" evidence="1">
    <location>
        <begin position="218"/>
        <end position="235"/>
    </location>
</feature>
<feature type="transmembrane region" description="Helical" evidence="1">
    <location>
        <begin position="275"/>
        <end position="300"/>
    </location>
</feature>
<evidence type="ECO:0000313" key="4">
    <source>
        <dbReference type="Proteomes" id="UP000249229"/>
    </source>
</evidence>
<dbReference type="EMBL" id="QFQI01000002">
    <property type="protein sequence ID" value="PZQ61716.1"/>
    <property type="molecule type" value="Genomic_DNA"/>
</dbReference>
<name>A0A2W5P7U1_9SPHN</name>
<keyword evidence="1" id="KW-1133">Transmembrane helix</keyword>
<feature type="domain" description="Acyltransferase 3" evidence="2">
    <location>
        <begin position="8"/>
        <end position="325"/>
    </location>
</feature>
<protein>
    <submittedName>
        <fullName evidence="3">Acyltransferase</fullName>
    </submittedName>
</protein>
<keyword evidence="1" id="KW-0472">Membrane</keyword>
<feature type="transmembrane region" description="Helical" evidence="1">
    <location>
        <begin position="40"/>
        <end position="61"/>
    </location>
</feature>
<keyword evidence="1" id="KW-0812">Transmembrane</keyword>
<feature type="transmembrane region" description="Helical" evidence="1">
    <location>
        <begin position="82"/>
        <end position="101"/>
    </location>
</feature>
<dbReference type="AlphaFoldDB" id="A0A2W5P7U1"/>
<comment type="caution">
    <text evidence="3">The sequence shown here is derived from an EMBL/GenBank/DDBJ whole genome shotgun (WGS) entry which is preliminary data.</text>
</comment>
<dbReference type="GO" id="GO:0000271">
    <property type="term" value="P:polysaccharide biosynthetic process"/>
    <property type="evidence" value="ECO:0007669"/>
    <property type="project" value="TreeGrafter"/>
</dbReference>
<dbReference type="GO" id="GO:0016020">
    <property type="term" value="C:membrane"/>
    <property type="evidence" value="ECO:0007669"/>
    <property type="project" value="TreeGrafter"/>
</dbReference>
<feature type="transmembrane region" description="Helical" evidence="1">
    <location>
        <begin position="131"/>
        <end position="154"/>
    </location>
</feature>
<dbReference type="PANTHER" id="PTHR23028">
    <property type="entry name" value="ACETYLTRANSFERASE"/>
    <property type="match status" value="1"/>
</dbReference>
<evidence type="ECO:0000259" key="2">
    <source>
        <dbReference type="Pfam" id="PF01757"/>
    </source>
</evidence>
<reference evidence="3 4" key="1">
    <citation type="submission" date="2017-08" db="EMBL/GenBank/DDBJ databases">
        <title>Infants hospitalized years apart are colonized by the same room-sourced microbial strains.</title>
        <authorList>
            <person name="Brooks B."/>
            <person name="Olm M.R."/>
            <person name="Firek B.A."/>
            <person name="Baker R."/>
            <person name="Thomas B.C."/>
            <person name="Morowitz M.J."/>
            <person name="Banfield J.F."/>
        </authorList>
    </citation>
    <scope>NUCLEOTIDE SEQUENCE [LARGE SCALE GENOMIC DNA]</scope>
    <source>
        <strain evidence="3">S2_005_001_R1_22</strain>
    </source>
</reference>
<dbReference type="InterPro" id="IPR002656">
    <property type="entry name" value="Acyl_transf_3_dom"/>
</dbReference>
<feature type="transmembrane region" description="Helical" evidence="1">
    <location>
        <begin position="190"/>
        <end position="206"/>
    </location>
</feature>
<dbReference type="Proteomes" id="UP000249229">
    <property type="component" value="Unassembled WGS sequence"/>
</dbReference>
<sequence>MKQRMLLNNIQCLRAVAAYMVVLYHARLLTPIGERWSFDFGNAGVDIFFFISGFIINHVAVRDDVGAPGAFLLKRAIRIVPLYWLLTLLVGAAGQVAPSLAGAGGRPDLGRIVQSLLFIPYFDDTGEMHPVLFMGWTLNYEVFFYALFAAALLIRREVPRLLALSLALAALVVLGAVVDPRSAAGTTYTSPLLLEFVAGMWMNRAWRSWPQRAMRGGGRAMLVLAIVLAFTVLAWGDHAWPAAPRELKWGIPAFAIVAAALALEHDGVSLRWRWLLLLGEASYAIYLIHPFVIKAASIAYARLGVTALPLHALALLGVLVLVGAVGTGFHLLVERPLVRWLRHRFLPHAPASMASGDLPMEPTGESAASPK</sequence>
<evidence type="ECO:0000313" key="3">
    <source>
        <dbReference type="EMBL" id="PZQ61716.1"/>
    </source>
</evidence>
<feature type="transmembrane region" description="Helical" evidence="1">
    <location>
        <begin position="247"/>
        <end position="263"/>
    </location>
</feature>
<keyword evidence="3" id="KW-0012">Acyltransferase</keyword>
<evidence type="ECO:0000256" key="1">
    <source>
        <dbReference type="SAM" id="Phobius"/>
    </source>
</evidence>
<accession>A0A2W5P7U1</accession>
<feature type="transmembrane region" description="Helical" evidence="1">
    <location>
        <begin position="312"/>
        <end position="333"/>
    </location>
</feature>
<dbReference type="Pfam" id="PF01757">
    <property type="entry name" value="Acyl_transf_3"/>
    <property type="match status" value="1"/>
</dbReference>
<proteinExistence type="predicted"/>
<gene>
    <name evidence="3" type="ORF">DI544_03535</name>
</gene>
<feature type="transmembrane region" description="Helical" evidence="1">
    <location>
        <begin position="12"/>
        <end position="28"/>
    </location>
</feature>
<feature type="transmembrane region" description="Helical" evidence="1">
    <location>
        <begin position="161"/>
        <end position="178"/>
    </location>
</feature>
<dbReference type="PANTHER" id="PTHR23028:SF131">
    <property type="entry name" value="BLR2367 PROTEIN"/>
    <property type="match status" value="1"/>
</dbReference>
<dbReference type="GO" id="GO:0016747">
    <property type="term" value="F:acyltransferase activity, transferring groups other than amino-acyl groups"/>
    <property type="evidence" value="ECO:0007669"/>
    <property type="project" value="InterPro"/>
</dbReference>